<dbReference type="InterPro" id="IPR011006">
    <property type="entry name" value="CheY-like_superfamily"/>
</dbReference>
<evidence type="ECO:0000259" key="3">
    <source>
        <dbReference type="PROSITE" id="PS50110"/>
    </source>
</evidence>
<dbReference type="PANTHER" id="PTHR44591:SF3">
    <property type="entry name" value="RESPONSE REGULATORY DOMAIN-CONTAINING PROTEIN"/>
    <property type="match status" value="1"/>
</dbReference>
<feature type="domain" description="Response regulatory" evidence="3">
    <location>
        <begin position="17"/>
        <end position="129"/>
    </location>
</feature>
<dbReference type="AlphaFoldDB" id="A0A1F5P462"/>
<protein>
    <recommendedName>
        <fullName evidence="3">Response regulatory domain-containing protein</fullName>
    </recommendedName>
</protein>
<dbReference type="Pfam" id="PF00072">
    <property type="entry name" value="Response_reg"/>
    <property type="match status" value="1"/>
</dbReference>
<proteinExistence type="predicted"/>
<organism evidence="4 5">
    <name type="scientific">Candidatus Doudnabacteria bacterium RIFCSPHIGHO2_02_FULL_46_11</name>
    <dbReference type="NCBI Taxonomy" id="1817832"/>
    <lineage>
        <taxon>Bacteria</taxon>
        <taxon>Candidatus Doudnaibacteriota</taxon>
    </lineage>
</organism>
<dbReference type="CDD" id="cd00156">
    <property type="entry name" value="REC"/>
    <property type="match status" value="1"/>
</dbReference>
<dbReference type="SMART" id="SM00448">
    <property type="entry name" value="REC"/>
    <property type="match status" value="1"/>
</dbReference>
<comment type="caution">
    <text evidence="4">The sequence shown here is derived from an EMBL/GenBank/DDBJ whole genome shotgun (WGS) entry which is preliminary data.</text>
</comment>
<evidence type="ECO:0000313" key="5">
    <source>
        <dbReference type="Proteomes" id="UP000176786"/>
    </source>
</evidence>
<accession>A0A1F5P462</accession>
<dbReference type="Gene3D" id="3.40.50.2300">
    <property type="match status" value="1"/>
</dbReference>
<reference evidence="4 5" key="1">
    <citation type="journal article" date="2016" name="Nat. Commun.">
        <title>Thousands of microbial genomes shed light on interconnected biogeochemical processes in an aquifer system.</title>
        <authorList>
            <person name="Anantharaman K."/>
            <person name="Brown C.T."/>
            <person name="Hug L.A."/>
            <person name="Sharon I."/>
            <person name="Castelle C.J."/>
            <person name="Probst A.J."/>
            <person name="Thomas B.C."/>
            <person name="Singh A."/>
            <person name="Wilkins M.J."/>
            <person name="Karaoz U."/>
            <person name="Brodie E.L."/>
            <person name="Williams K.H."/>
            <person name="Hubbard S.S."/>
            <person name="Banfield J.F."/>
        </authorList>
    </citation>
    <scope>NUCLEOTIDE SEQUENCE [LARGE SCALE GENOMIC DNA]</scope>
</reference>
<dbReference type="SUPFAM" id="SSF52172">
    <property type="entry name" value="CheY-like"/>
    <property type="match status" value="1"/>
</dbReference>
<evidence type="ECO:0000313" key="4">
    <source>
        <dbReference type="EMBL" id="OGE84642.1"/>
    </source>
</evidence>
<gene>
    <name evidence="4" type="ORF">A3J48_03605</name>
</gene>
<dbReference type="EMBL" id="MFES01000038">
    <property type="protein sequence ID" value="OGE84642.1"/>
    <property type="molecule type" value="Genomic_DNA"/>
</dbReference>
<dbReference type="PROSITE" id="PS50110">
    <property type="entry name" value="RESPONSE_REGULATORY"/>
    <property type="match status" value="1"/>
</dbReference>
<name>A0A1F5P462_9BACT</name>
<feature type="modified residue" description="4-aspartylphosphate" evidence="2">
    <location>
        <position position="65"/>
    </location>
</feature>
<evidence type="ECO:0000256" key="2">
    <source>
        <dbReference type="PROSITE-ProRule" id="PRU00169"/>
    </source>
</evidence>
<evidence type="ECO:0000256" key="1">
    <source>
        <dbReference type="ARBA" id="ARBA00022553"/>
    </source>
</evidence>
<sequence>MKGFEFFPLTDNYMSKNILLVEDDSLLSEMYTMILQDEGFNVSHVRDGRAALLRTLDDIDLVLLDIRIPEIDGLEVLRFYREHGFKRPIIVLTNSPQVNLTQALEMGADGFMIKSHSDINDVLNVVQKHLA</sequence>
<dbReference type="InterPro" id="IPR001789">
    <property type="entry name" value="Sig_transdc_resp-reg_receiver"/>
</dbReference>
<dbReference type="STRING" id="1817832.A3J48_03605"/>
<keyword evidence="1 2" id="KW-0597">Phosphoprotein</keyword>
<dbReference type="Proteomes" id="UP000176786">
    <property type="component" value="Unassembled WGS sequence"/>
</dbReference>
<dbReference type="PANTHER" id="PTHR44591">
    <property type="entry name" value="STRESS RESPONSE REGULATOR PROTEIN 1"/>
    <property type="match status" value="1"/>
</dbReference>
<dbReference type="InterPro" id="IPR050595">
    <property type="entry name" value="Bact_response_regulator"/>
</dbReference>
<dbReference type="GO" id="GO:0000160">
    <property type="term" value="P:phosphorelay signal transduction system"/>
    <property type="evidence" value="ECO:0007669"/>
    <property type="project" value="InterPro"/>
</dbReference>